<dbReference type="PRINTS" id="PR01021">
    <property type="entry name" value="OMPADOMAIN"/>
</dbReference>
<dbReference type="AlphaFoldDB" id="A0A939GH54"/>
<comment type="caution">
    <text evidence="6">The sequence shown here is derived from an EMBL/GenBank/DDBJ whole genome shotgun (WGS) entry which is preliminary data.</text>
</comment>
<dbReference type="Gene3D" id="3.30.1330.60">
    <property type="entry name" value="OmpA-like domain"/>
    <property type="match status" value="1"/>
</dbReference>
<dbReference type="InterPro" id="IPR006665">
    <property type="entry name" value="OmpA-like"/>
</dbReference>
<dbReference type="PANTHER" id="PTHR30329">
    <property type="entry name" value="STATOR ELEMENT OF FLAGELLAR MOTOR COMPLEX"/>
    <property type="match status" value="1"/>
</dbReference>
<evidence type="ECO:0000256" key="4">
    <source>
        <dbReference type="PROSITE-ProRule" id="PRU00473"/>
    </source>
</evidence>
<dbReference type="RefSeq" id="WP_207364252.1">
    <property type="nucleotide sequence ID" value="NZ_JAFMYV010000003.1"/>
</dbReference>
<dbReference type="Proteomes" id="UP000664034">
    <property type="component" value="Unassembled WGS sequence"/>
</dbReference>
<feature type="domain" description="OmpA-like" evidence="5">
    <location>
        <begin position="347"/>
        <end position="464"/>
    </location>
</feature>
<organism evidence="6 7">
    <name type="scientific">Fibrella rubiginis</name>
    <dbReference type="NCBI Taxonomy" id="2817060"/>
    <lineage>
        <taxon>Bacteria</taxon>
        <taxon>Pseudomonadati</taxon>
        <taxon>Bacteroidota</taxon>
        <taxon>Cytophagia</taxon>
        <taxon>Cytophagales</taxon>
        <taxon>Spirosomataceae</taxon>
        <taxon>Fibrella</taxon>
    </lineage>
</organism>
<evidence type="ECO:0000313" key="6">
    <source>
        <dbReference type="EMBL" id="MBO0936705.1"/>
    </source>
</evidence>
<dbReference type="InterPro" id="IPR050330">
    <property type="entry name" value="Bact_OuterMem_StrucFunc"/>
</dbReference>
<protein>
    <submittedName>
        <fullName evidence="6">OmpA family protein</fullName>
    </submittedName>
</protein>
<keyword evidence="2 4" id="KW-0472">Membrane</keyword>
<dbReference type="SUPFAM" id="SSF103088">
    <property type="entry name" value="OmpA-like"/>
    <property type="match status" value="1"/>
</dbReference>
<evidence type="ECO:0000256" key="1">
    <source>
        <dbReference type="ARBA" id="ARBA00004442"/>
    </source>
</evidence>
<reference evidence="6" key="1">
    <citation type="submission" date="2021-03" db="EMBL/GenBank/DDBJ databases">
        <title>Fibrella sp. HMF5335 genome sequencing and assembly.</title>
        <authorList>
            <person name="Kang H."/>
            <person name="Kim H."/>
            <person name="Bae S."/>
            <person name="Joh K."/>
        </authorList>
    </citation>
    <scope>NUCLEOTIDE SEQUENCE</scope>
    <source>
        <strain evidence="6">HMF5335</strain>
    </source>
</reference>
<comment type="subcellular location">
    <subcellularLocation>
        <location evidence="1">Cell outer membrane</location>
    </subcellularLocation>
</comment>
<dbReference type="GO" id="GO:0009279">
    <property type="term" value="C:cell outer membrane"/>
    <property type="evidence" value="ECO:0007669"/>
    <property type="project" value="UniProtKB-SubCell"/>
</dbReference>
<dbReference type="PANTHER" id="PTHR30329:SF21">
    <property type="entry name" value="LIPOPROTEIN YIAD-RELATED"/>
    <property type="match status" value="1"/>
</dbReference>
<keyword evidence="3" id="KW-0998">Cell outer membrane</keyword>
<proteinExistence type="predicted"/>
<evidence type="ECO:0000313" key="7">
    <source>
        <dbReference type="Proteomes" id="UP000664034"/>
    </source>
</evidence>
<gene>
    <name evidence="6" type="ORF">J2I47_09130</name>
</gene>
<evidence type="ECO:0000259" key="5">
    <source>
        <dbReference type="PROSITE" id="PS51123"/>
    </source>
</evidence>
<dbReference type="PROSITE" id="PS51123">
    <property type="entry name" value="OMPA_2"/>
    <property type="match status" value="1"/>
</dbReference>
<name>A0A939GH54_9BACT</name>
<dbReference type="CDD" id="cd07185">
    <property type="entry name" value="OmpA_C-like"/>
    <property type="match status" value="1"/>
</dbReference>
<dbReference type="InterPro" id="IPR006664">
    <property type="entry name" value="OMP_bac"/>
</dbReference>
<accession>A0A939GH54</accession>
<dbReference type="Pfam" id="PF00691">
    <property type="entry name" value="OmpA"/>
    <property type="match status" value="1"/>
</dbReference>
<dbReference type="EMBL" id="JAFMYV010000003">
    <property type="protein sequence ID" value="MBO0936705.1"/>
    <property type="molecule type" value="Genomic_DNA"/>
</dbReference>
<evidence type="ECO:0000256" key="3">
    <source>
        <dbReference type="ARBA" id="ARBA00023237"/>
    </source>
</evidence>
<sequence>MRTLILFCGCLLGQVVSLSAGSWLRAGVCVRLVGVVQDFSTHKPLAASLSARSVTGRQVLGTSDEGTGQFAVDIACTATALLIERTGYRPQRLPLNLATITPTADVYVVIPLVAVDRQGTDRPYLQTEQKHYVQPAGTNASGQVQHSTFAVTDALAQSPLRAQVCLFFTKTGKKTCLDTDATGQCSMDFRDKDIVAIEVKSAGYQTYEGNISVEQLGGPDLHHTVRLLRELVLLSVQSSPVQTGVSLRAVLRNGGKQAPILLASVADRPGTFAAADLRPNRYELLLLDQKEAVLHRQTLTIAPGLNVQTITLPEKATTRPKTPVVASPVRPASVTATPAIVGEVPAAAPVLTDNLPTLFFDEGSYALSDATRATLQQLAVYLQQHPDVHLRLVGHTDRLGDEQLNKYLGEFRAKVAANYLHWQGVDDRRLQVMGYGSRFLVGADSTAESRRRNRRVTLKLIPARPLAETPTTSN</sequence>
<dbReference type="InterPro" id="IPR036737">
    <property type="entry name" value="OmpA-like_sf"/>
</dbReference>
<keyword evidence="7" id="KW-1185">Reference proteome</keyword>
<evidence type="ECO:0000256" key="2">
    <source>
        <dbReference type="ARBA" id="ARBA00023136"/>
    </source>
</evidence>